<keyword evidence="2" id="KW-0472">Membrane</keyword>
<organism evidence="3 4">
    <name type="scientific">Lunasporangiospora selenospora</name>
    <dbReference type="NCBI Taxonomy" id="979761"/>
    <lineage>
        <taxon>Eukaryota</taxon>
        <taxon>Fungi</taxon>
        <taxon>Fungi incertae sedis</taxon>
        <taxon>Mucoromycota</taxon>
        <taxon>Mortierellomycotina</taxon>
        <taxon>Mortierellomycetes</taxon>
        <taxon>Mortierellales</taxon>
        <taxon>Mortierellaceae</taxon>
        <taxon>Lunasporangiospora</taxon>
    </lineage>
</organism>
<protein>
    <submittedName>
        <fullName evidence="3">Uncharacterized protein</fullName>
    </submittedName>
</protein>
<sequence length="321" mass="35259">MFPIHRFASSATAASLSFCRPSSATSIPFHQARFVLSSLRPQPQPQQQSVTGLLRFYATSKRKPTSATSAPKKNTNARSEAPVARAATPKGSSSVASQISSKNTTARAAISGNASRQLAEMCAKGDVIMYEPPENLRKTFLLAYATAGLQMVFWCNVAQYAFTHYTDNPLFSTTQPPPPPLPLPGTEGIESKELPLAPLHKRVIISVGLIGTGLVIAFGICAIPWRYVTKLTMLQGGTRIMIETGRKFPKGYHRVYPIQNMQCRQQLMTGVGPRGLSPVKEGSSTHIMLGSKKERMAFFVDRRGSFKDASLWDKLFYRPYV</sequence>
<accession>A0A9P6FU78</accession>
<feature type="compositionally biased region" description="Polar residues" evidence="1">
    <location>
        <begin position="65"/>
        <end position="78"/>
    </location>
</feature>
<keyword evidence="4" id="KW-1185">Reference proteome</keyword>
<keyword evidence="2" id="KW-0812">Transmembrane</keyword>
<dbReference type="Proteomes" id="UP000780801">
    <property type="component" value="Unassembled WGS sequence"/>
</dbReference>
<feature type="transmembrane region" description="Helical" evidence="2">
    <location>
        <begin position="203"/>
        <end position="225"/>
    </location>
</feature>
<name>A0A9P6FU78_9FUNG</name>
<evidence type="ECO:0000313" key="3">
    <source>
        <dbReference type="EMBL" id="KAF9581767.1"/>
    </source>
</evidence>
<feature type="compositionally biased region" description="Polar residues" evidence="1">
    <location>
        <begin position="90"/>
        <end position="110"/>
    </location>
</feature>
<proteinExistence type="predicted"/>
<dbReference type="InterPro" id="IPR026100">
    <property type="entry name" value="Tmem223"/>
</dbReference>
<dbReference type="AlphaFoldDB" id="A0A9P6FU78"/>
<dbReference type="PANTHER" id="PTHR14549">
    <property type="entry name" value="TRANSMEMBRANE PROTEIN 223"/>
    <property type="match status" value="1"/>
</dbReference>
<dbReference type="OrthoDB" id="5950063at2759"/>
<reference evidence="3" key="1">
    <citation type="journal article" date="2020" name="Fungal Divers.">
        <title>Resolving the Mortierellaceae phylogeny through synthesis of multi-gene phylogenetics and phylogenomics.</title>
        <authorList>
            <person name="Vandepol N."/>
            <person name="Liber J."/>
            <person name="Desiro A."/>
            <person name="Na H."/>
            <person name="Kennedy M."/>
            <person name="Barry K."/>
            <person name="Grigoriev I.V."/>
            <person name="Miller A.N."/>
            <person name="O'Donnell K."/>
            <person name="Stajich J.E."/>
            <person name="Bonito G."/>
        </authorList>
    </citation>
    <scope>NUCLEOTIDE SEQUENCE</scope>
    <source>
        <strain evidence="3">KOD1015</strain>
    </source>
</reference>
<evidence type="ECO:0000313" key="4">
    <source>
        <dbReference type="Proteomes" id="UP000780801"/>
    </source>
</evidence>
<dbReference type="GO" id="GO:0005739">
    <property type="term" value="C:mitochondrion"/>
    <property type="evidence" value="ECO:0007669"/>
    <property type="project" value="TreeGrafter"/>
</dbReference>
<dbReference type="EMBL" id="JAABOA010001332">
    <property type="protein sequence ID" value="KAF9581767.1"/>
    <property type="molecule type" value="Genomic_DNA"/>
</dbReference>
<dbReference type="InterPro" id="IPR045325">
    <property type="entry name" value="TMEM70/TMEM186/TMEM223"/>
</dbReference>
<keyword evidence="2" id="KW-1133">Transmembrane helix</keyword>
<evidence type="ECO:0000256" key="1">
    <source>
        <dbReference type="SAM" id="MobiDB-lite"/>
    </source>
</evidence>
<gene>
    <name evidence="3" type="ORF">BGW38_001102</name>
</gene>
<evidence type="ECO:0000256" key="2">
    <source>
        <dbReference type="SAM" id="Phobius"/>
    </source>
</evidence>
<dbReference type="Pfam" id="PF06979">
    <property type="entry name" value="TMEM70"/>
    <property type="match status" value="1"/>
</dbReference>
<dbReference type="PANTHER" id="PTHR14549:SF2">
    <property type="entry name" value="TRANSMEMBRANE PROTEIN 223"/>
    <property type="match status" value="1"/>
</dbReference>
<comment type="caution">
    <text evidence="3">The sequence shown here is derived from an EMBL/GenBank/DDBJ whole genome shotgun (WGS) entry which is preliminary data.</text>
</comment>
<feature type="region of interest" description="Disordered" evidence="1">
    <location>
        <begin position="61"/>
        <end position="110"/>
    </location>
</feature>